<name>A0ABX0XIY4_9SPHN</name>
<evidence type="ECO:0000256" key="4">
    <source>
        <dbReference type="ARBA" id="ARBA00022729"/>
    </source>
</evidence>
<keyword evidence="3 7" id="KW-0479">Metal-binding</keyword>
<feature type="signal peptide" evidence="7">
    <location>
        <begin position="1"/>
        <end position="18"/>
    </location>
</feature>
<comment type="similarity">
    <text evidence="1 7">Belongs to the CcmH/CycL/Ccl2/NrfF family.</text>
</comment>
<dbReference type="Proteomes" id="UP000734218">
    <property type="component" value="Unassembled WGS sequence"/>
</dbReference>
<keyword evidence="2 7" id="KW-0349">Heme</keyword>
<keyword evidence="7" id="KW-0472">Membrane</keyword>
<comment type="caution">
    <text evidence="9">The sequence shown here is derived from an EMBL/GenBank/DDBJ whole genome shotgun (WGS) entry which is preliminary data.</text>
</comment>
<sequence>MRRAAILAALMLATPAGARVPPPPLANLPLPNAAQEADAKALMETIRCLVCAGQSIADSDAAMAADMRAMVRARIAAGERPEAVRAWLVDRYGREVSYDPPLSAGTAVLWAAPVLMILAGVLIARASFRKRR</sequence>
<dbReference type="EMBL" id="JAATJE010000001">
    <property type="protein sequence ID" value="NJC33296.1"/>
    <property type="molecule type" value="Genomic_DNA"/>
</dbReference>
<proteinExistence type="inferred from homology"/>
<dbReference type="InterPro" id="IPR005616">
    <property type="entry name" value="CcmH/CycL/Ccl2/NrfF_N"/>
</dbReference>
<keyword evidence="7" id="KW-1133">Transmembrane helix</keyword>
<gene>
    <name evidence="9" type="ORF">GGR88_000770</name>
</gene>
<feature type="transmembrane region" description="Helical" evidence="7">
    <location>
        <begin position="107"/>
        <end position="128"/>
    </location>
</feature>
<dbReference type="Gene3D" id="1.10.8.640">
    <property type="entry name" value="Cytochrome C biogenesis protein"/>
    <property type="match status" value="1"/>
</dbReference>
<evidence type="ECO:0000256" key="2">
    <source>
        <dbReference type="ARBA" id="ARBA00022617"/>
    </source>
</evidence>
<keyword evidence="4 7" id="KW-0732">Signal</keyword>
<evidence type="ECO:0000256" key="3">
    <source>
        <dbReference type="ARBA" id="ARBA00022723"/>
    </source>
</evidence>
<evidence type="ECO:0000256" key="6">
    <source>
        <dbReference type="ARBA" id="ARBA00023004"/>
    </source>
</evidence>
<dbReference type="InterPro" id="IPR051263">
    <property type="entry name" value="C-type_cytochrome_biogenesis"/>
</dbReference>
<reference evidence="9 10" key="1">
    <citation type="submission" date="2020-03" db="EMBL/GenBank/DDBJ databases">
        <title>Genomic Encyclopedia of Type Strains, Phase IV (KMG-IV): sequencing the most valuable type-strain genomes for metagenomic binning, comparative biology and taxonomic classification.</title>
        <authorList>
            <person name="Goeker M."/>
        </authorList>
    </citation>
    <scope>NUCLEOTIDE SEQUENCE [LARGE SCALE GENOMIC DNA]</scope>
    <source>
        <strain evidence="9 10">DSM 27651</strain>
    </source>
</reference>
<keyword evidence="5" id="KW-0201">Cytochrome c-type biogenesis</keyword>
<comment type="function">
    <text evidence="7">Possible subunit of a heme lyase.</text>
</comment>
<evidence type="ECO:0000256" key="1">
    <source>
        <dbReference type="ARBA" id="ARBA00010342"/>
    </source>
</evidence>
<feature type="domain" description="CcmH/CycL/Ccl2/NrfF N-terminal" evidence="8">
    <location>
        <begin position="9"/>
        <end position="132"/>
    </location>
</feature>
<organism evidence="9 10">
    <name type="scientific">Sphingomonas jejuensis</name>
    <dbReference type="NCBI Taxonomy" id="904715"/>
    <lineage>
        <taxon>Bacteria</taxon>
        <taxon>Pseudomonadati</taxon>
        <taxon>Pseudomonadota</taxon>
        <taxon>Alphaproteobacteria</taxon>
        <taxon>Sphingomonadales</taxon>
        <taxon>Sphingomonadaceae</taxon>
        <taxon>Sphingomonas</taxon>
    </lineage>
</organism>
<keyword evidence="7" id="KW-0812">Transmembrane</keyword>
<evidence type="ECO:0000313" key="9">
    <source>
        <dbReference type="EMBL" id="NJC33296.1"/>
    </source>
</evidence>
<keyword evidence="10" id="KW-1185">Reference proteome</keyword>
<dbReference type="CDD" id="cd16378">
    <property type="entry name" value="CcmH_N"/>
    <property type="match status" value="1"/>
</dbReference>
<dbReference type="InterPro" id="IPR038297">
    <property type="entry name" value="CcmH/CycL/NrfF/Ccl2_sf"/>
</dbReference>
<accession>A0ABX0XIY4</accession>
<protein>
    <recommendedName>
        <fullName evidence="7">Cytochrome c-type biogenesis protein</fullName>
    </recommendedName>
</protein>
<evidence type="ECO:0000256" key="7">
    <source>
        <dbReference type="RuleBase" id="RU364112"/>
    </source>
</evidence>
<keyword evidence="6 7" id="KW-0408">Iron</keyword>
<dbReference type="PANTHER" id="PTHR47870">
    <property type="entry name" value="CYTOCHROME C-TYPE BIOGENESIS PROTEIN CCMH"/>
    <property type="match status" value="1"/>
</dbReference>
<evidence type="ECO:0000313" key="10">
    <source>
        <dbReference type="Proteomes" id="UP000734218"/>
    </source>
</evidence>
<feature type="chain" id="PRO_5044991921" description="Cytochrome c-type biogenesis protein" evidence="7">
    <location>
        <begin position="19"/>
        <end position="132"/>
    </location>
</feature>
<dbReference type="Pfam" id="PF03918">
    <property type="entry name" value="CcmH"/>
    <property type="match status" value="1"/>
</dbReference>
<dbReference type="RefSeq" id="WP_167953178.1">
    <property type="nucleotide sequence ID" value="NZ_JAATJE010000001.1"/>
</dbReference>
<dbReference type="PANTHER" id="PTHR47870:SF1">
    <property type="entry name" value="CYTOCHROME C-TYPE BIOGENESIS PROTEIN CCMH"/>
    <property type="match status" value="1"/>
</dbReference>
<evidence type="ECO:0000256" key="5">
    <source>
        <dbReference type="ARBA" id="ARBA00022748"/>
    </source>
</evidence>
<evidence type="ECO:0000259" key="8">
    <source>
        <dbReference type="Pfam" id="PF03918"/>
    </source>
</evidence>